<evidence type="ECO:0000313" key="3">
    <source>
        <dbReference type="Proteomes" id="UP000660380"/>
    </source>
</evidence>
<evidence type="ECO:0008006" key="4">
    <source>
        <dbReference type="Google" id="ProtNLM"/>
    </source>
</evidence>
<accession>A0ABR8GVW1</accession>
<name>A0ABR8GVW1_9CYAN</name>
<dbReference type="Proteomes" id="UP000660380">
    <property type="component" value="Unassembled WGS sequence"/>
</dbReference>
<organism evidence="2 3">
    <name type="scientific">Scytonema hofmannii FACHB-248</name>
    <dbReference type="NCBI Taxonomy" id="1842502"/>
    <lineage>
        <taxon>Bacteria</taxon>
        <taxon>Bacillati</taxon>
        <taxon>Cyanobacteriota</taxon>
        <taxon>Cyanophyceae</taxon>
        <taxon>Nostocales</taxon>
        <taxon>Scytonemataceae</taxon>
        <taxon>Scytonema</taxon>
    </lineage>
</organism>
<reference evidence="2 3" key="1">
    <citation type="journal article" date="2020" name="ISME J.">
        <title>Comparative genomics reveals insights into cyanobacterial evolution and habitat adaptation.</title>
        <authorList>
            <person name="Chen M.Y."/>
            <person name="Teng W.K."/>
            <person name="Zhao L."/>
            <person name="Hu C.X."/>
            <person name="Zhou Y.K."/>
            <person name="Han B.P."/>
            <person name="Song L.R."/>
            <person name="Shu W.S."/>
        </authorList>
    </citation>
    <scope>NUCLEOTIDE SEQUENCE [LARGE SCALE GENOMIC DNA]</scope>
    <source>
        <strain evidence="2 3">FACHB-248</strain>
    </source>
</reference>
<evidence type="ECO:0000313" key="2">
    <source>
        <dbReference type="EMBL" id="MBD2607654.1"/>
    </source>
</evidence>
<keyword evidence="3" id="KW-1185">Reference proteome</keyword>
<gene>
    <name evidence="2" type="ORF">H6G81_24790</name>
</gene>
<protein>
    <recommendedName>
        <fullName evidence="4">Lipoprotein</fullName>
    </recommendedName>
</protein>
<dbReference type="RefSeq" id="WP_029632658.1">
    <property type="nucleotide sequence ID" value="NZ_JACJTA010000069.1"/>
</dbReference>
<sequence>MLSLHLPANSQKIKNLSASISLTATSLMLLVVTSGCIQKAQDEVQLEIKNLQPTESNGVYTVVGNTNLPESSRITVAAIRYLHSPEELGGGSLNTEANINRSILDRKTVEVKQSKWQAELNLWQVAPNGNFQEVWQANQASMKLIPDSDVTFIATFDPASQWQRSQKPKVEQRDPEPRKIEGKLLRFTNEGEKYVQTSQILSVSLPGGKTIPPRPQAEDVNGGWGNRYQIQPEPLTSGATVLPPVKFRQTNAPLSPSEFLR</sequence>
<evidence type="ECO:0000256" key="1">
    <source>
        <dbReference type="SAM" id="MobiDB-lite"/>
    </source>
</evidence>
<proteinExistence type="predicted"/>
<comment type="caution">
    <text evidence="2">The sequence shown here is derived from an EMBL/GenBank/DDBJ whole genome shotgun (WGS) entry which is preliminary data.</text>
</comment>
<dbReference type="EMBL" id="JACJTA010000069">
    <property type="protein sequence ID" value="MBD2607654.1"/>
    <property type="molecule type" value="Genomic_DNA"/>
</dbReference>
<feature type="region of interest" description="Disordered" evidence="1">
    <location>
        <begin position="205"/>
        <end position="261"/>
    </location>
</feature>